<dbReference type="GO" id="GO:0032222">
    <property type="term" value="P:regulation of synaptic transmission, cholinergic"/>
    <property type="evidence" value="ECO:0007669"/>
    <property type="project" value="InterPro"/>
</dbReference>
<evidence type="ECO:0000256" key="3">
    <source>
        <dbReference type="ARBA" id="ARBA00022692"/>
    </source>
</evidence>
<dbReference type="PANTHER" id="PTHR33562:SF2">
    <property type="entry name" value="PROTEIN QUIVER"/>
    <property type="match status" value="1"/>
</dbReference>
<evidence type="ECO:0000256" key="4">
    <source>
        <dbReference type="ARBA" id="ARBA00022729"/>
    </source>
</evidence>
<evidence type="ECO:0000256" key="1">
    <source>
        <dbReference type="ARBA" id="ARBA00004589"/>
    </source>
</evidence>
<dbReference type="SUPFAM" id="SSF57302">
    <property type="entry name" value="Snake toxin-like"/>
    <property type="match status" value="1"/>
</dbReference>
<keyword evidence="7" id="KW-0325">Glycoprotein</keyword>
<dbReference type="InterPro" id="IPR031424">
    <property type="entry name" value="QVR-like"/>
</dbReference>
<evidence type="ECO:0000256" key="7">
    <source>
        <dbReference type="ARBA" id="ARBA00023180"/>
    </source>
</evidence>
<dbReference type="CDD" id="cd00117">
    <property type="entry name" value="TFP"/>
    <property type="match status" value="1"/>
</dbReference>
<protein>
    <submittedName>
        <fullName evidence="11">Uncharacterized protein LOC117205311</fullName>
    </submittedName>
</protein>
<feature type="chain" id="PRO_5027863436" evidence="9">
    <location>
        <begin position="25"/>
        <end position="139"/>
    </location>
</feature>
<evidence type="ECO:0000313" key="11">
    <source>
        <dbReference type="RefSeq" id="XP_033299479.1"/>
    </source>
</evidence>
<evidence type="ECO:0000256" key="8">
    <source>
        <dbReference type="ARBA" id="ARBA00023288"/>
    </source>
</evidence>
<keyword evidence="10" id="KW-1185">Reference proteome</keyword>
<keyword evidence="6" id="KW-0472">Membrane</keyword>
<evidence type="ECO:0000256" key="2">
    <source>
        <dbReference type="ARBA" id="ARBA00022622"/>
    </source>
</evidence>
<evidence type="ECO:0000256" key="9">
    <source>
        <dbReference type="SAM" id="SignalP"/>
    </source>
</evidence>
<dbReference type="Proteomes" id="UP000515164">
    <property type="component" value="Unplaced"/>
</dbReference>
<accession>A0A6P8LML4</accession>
<name>A0A6P8LML4_9HYME</name>
<organism evidence="10 11">
    <name type="scientific">Bombus bifarius</name>
    <dbReference type="NCBI Taxonomy" id="103933"/>
    <lineage>
        <taxon>Eukaryota</taxon>
        <taxon>Metazoa</taxon>
        <taxon>Ecdysozoa</taxon>
        <taxon>Arthropoda</taxon>
        <taxon>Hexapoda</taxon>
        <taxon>Insecta</taxon>
        <taxon>Pterygota</taxon>
        <taxon>Neoptera</taxon>
        <taxon>Endopterygota</taxon>
        <taxon>Hymenoptera</taxon>
        <taxon>Apocrita</taxon>
        <taxon>Aculeata</taxon>
        <taxon>Apoidea</taxon>
        <taxon>Anthophila</taxon>
        <taxon>Apidae</taxon>
        <taxon>Bombus</taxon>
        <taxon>Pyrobombus</taxon>
    </lineage>
</organism>
<dbReference type="Pfam" id="PF17064">
    <property type="entry name" value="QVR"/>
    <property type="match status" value="1"/>
</dbReference>
<evidence type="ECO:0000256" key="5">
    <source>
        <dbReference type="ARBA" id="ARBA00022989"/>
    </source>
</evidence>
<dbReference type="InterPro" id="IPR045860">
    <property type="entry name" value="Snake_toxin-like_sf"/>
</dbReference>
<evidence type="ECO:0000256" key="6">
    <source>
        <dbReference type="ARBA" id="ARBA00023136"/>
    </source>
</evidence>
<proteinExistence type="predicted"/>
<evidence type="ECO:0000313" key="10">
    <source>
        <dbReference type="Proteomes" id="UP000515164"/>
    </source>
</evidence>
<feature type="signal peptide" evidence="9">
    <location>
        <begin position="1"/>
        <end position="24"/>
    </location>
</feature>
<keyword evidence="3" id="KW-0812">Transmembrane</keyword>
<dbReference type="AlphaFoldDB" id="A0A6P8LML4"/>
<dbReference type="KEGG" id="bbif:117205311"/>
<keyword evidence="2" id="KW-0336">GPI-anchor</keyword>
<keyword evidence="8" id="KW-0449">Lipoprotein</keyword>
<dbReference type="GO" id="GO:0030431">
    <property type="term" value="P:sleep"/>
    <property type="evidence" value="ECO:0007669"/>
    <property type="project" value="InterPro"/>
</dbReference>
<dbReference type="InterPro" id="IPR050975">
    <property type="entry name" value="Sleep_regulator"/>
</dbReference>
<dbReference type="PANTHER" id="PTHR33562">
    <property type="entry name" value="ATILLA, ISOFORM B-RELATED-RELATED"/>
    <property type="match status" value="1"/>
</dbReference>
<dbReference type="GO" id="GO:0098552">
    <property type="term" value="C:side of membrane"/>
    <property type="evidence" value="ECO:0007669"/>
    <property type="project" value="UniProtKB-KW"/>
</dbReference>
<reference evidence="11" key="1">
    <citation type="submission" date="2025-08" db="UniProtKB">
        <authorList>
            <consortium name="RefSeq"/>
        </authorList>
    </citation>
    <scope>IDENTIFICATION</scope>
    <source>
        <tissue evidence="11">Muscle</tissue>
    </source>
</reference>
<keyword evidence="5" id="KW-1133">Transmembrane helix</keyword>
<gene>
    <name evidence="11" type="primary">LOC117205311</name>
</gene>
<keyword evidence="4 9" id="KW-0732">Signal</keyword>
<sequence>MHVKINALHVLLLLFVFQREESKAITCYQCNSKRDQDCTINTADIRYLKPCSSSQAFCRKAVYIYYFMNSHEYIIIRECAKWGSADNECYRGRYPRDSYQFVCECKSTGCNRSTTFSSMTTTVLYVLCQFIVFLVRSPT</sequence>
<comment type="subcellular location">
    <subcellularLocation>
        <location evidence="1">Membrane</location>
        <topology evidence="1">Lipid-anchor</topology>
        <topology evidence="1">GPI-anchor</topology>
    </subcellularLocation>
</comment>
<dbReference type="GeneID" id="117205311"/>
<dbReference type="RefSeq" id="XP_033299479.1">
    <property type="nucleotide sequence ID" value="XM_033443588.1"/>
</dbReference>